<evidence type="ECO:0000256" key="1">
    <source>
        <dbReference type="SAM" id="MobiDB-lite"/>
    </source>
</evidence>
<protein>
    <submittedName>
        <fullName evidence="2">Uncharacterized protein</fullName>
    </submittedName>
</protein>
<name>A0A0B1PDU3_UNCNE</name>
<organism evidence="2 3">
    <name type="scientific">Uncinula necator</name>
    <name type="common">Grape powdery mildew</name>
    <dbReference type="NCBI Taxonomy" id="52586"/>
    <lineage>
        <taxon>Eukaryota</taxon>
        <taxon>Fungi</taxon>
        <taxon>Dikarya</taxon>
        <taxon>Ascomycota</taxon>
        <taxon>Pezizomycotina</taxon>
        <taxon>Leotiomycetes</taxon>
        <taxon>Erysiphales</taxon>
        <taxon>Erysiphaceae</taxon>
        <taxon>Erysiphe</taxon>
    </lineage>
</organism>
<dbReference type="EMBL" id="JNVN01000031">
    <property type="protein sequence ID" value="KHJ36418.1"/>
    <property type="molecule type" value="Genomic_DNA"/>
</dbReference>
<gene>
    <name evidence="2" type="ORF">EV44_g3315</name>
</gene>
<feature type="region of interest" description="Disordered" evidence="1">
    <location>
        <begin position="1"/>
        <end position="32"/>
    </location>
</feature>
<comment type="caution">
    <text evidence="2">The sequence shown here is derived from an EMBL/GenBank/DDBJ whole genome shotgun (WGS) entry which is preliminary data.</text>
</comment>
<proteinExistence type="predicted"/>
<evidence type="ECO:0000313" key="2">
    <source>
        <dbReference type="EMBL" id="KHJ36418.1"/>
    </source>
</evidence>
<dbReference type="HOGENOM" id="CLU_1422406_0_0_1"/>
<dbReference type="AlphaFoldDB" id="A0A0B1PDU3"/>
<dbReference type="Proteomes" id="UP000030854">
    <property type="component" value="Unassembled WGS sequence"/>
</dbReference>
<reference evidence="2 3" key="1">
    <citation type="journal article" date="2014" name="BMC Genomics">
        <title>Adaptive genomic structural variation in the grape powdery mildew pathogen, Erysiphe necator.</title>
        <authorList>
            <person name="Jones L."/>
            <person name="Riaz S."/>
            <person name="Morales-Cruz A."/>
            <person name="Amrine K.C."/>
            <person name="McGuire B."/>
            <person name="Gubler W.D."/>
            <person name="Walker M.A."/>
            <person name="Cantu D."/>
        </authorList>
    </citation>
    <scope>NUCLEOTIDE SEQUENCE [LARGE SCALE GENOMIC DNA]</scope>
    <source>
        <strain evidence="3">c</strain>
    </source>
</reference>
<evidence type="ECO:0000313" key="3">
    <source>
        <dbReference type="Proteomes" id="UP000030854"/>
    </source>
</evidence>
<keyword evidence="3" id="KW-1185">Reference proteome</keyword>
<feature type="compositionally biased region" description="Polar residues" evidence="1">
    <location>
        <begin position="14"/>
        <end position="26"/>
    </location>
</feature>
<accession>A0A0B1PDU3</accession>
<sequence>MKQHTKPQPKTAITYLQNNPKIQSTNKSEDKSPLVGDTVLAICPTSLDAQEKFAARIGEIEAPPSTSGQCIVEKPGQHAAYRLSGVPRNYATFNGTQVEMKEIIASVVAEALTDLTTVPSINVLEFKGSNITEFCPKRNLIVLHPKVKSKFSPSRGAGVNAQYALHVWDSHENSHNPSLQDSHSSLRVSIV</sequence>